<feature type="domain" description="CAAX prenyl protease 2/Lysostaphin resistance protein A-like" evidence="2">
    <location>
        <begin position="117"/>
        <end position="213"/>
    </location>
</feature>
<organism evidence="3 4">
    <name type="scientific">Gilvirhabdus luticola</name>
    <dbReference type="NCBI Taxonomy" id="3079858"/>
    <lineage>
        <taxon>Bacteria</taxon>
        <taxon>Pseudomonadati</taxon>
        <taxon>Bacteroidota</taxon>
        <taxon>Flavobacteriia</taxon>
        <taxon>Flavobacteriales</taxon>
        <taxon>Flavobacteriaceae</taxon>
        <taxon>Gilvirhabdus</taxon>
    </lineage>
</organism>
<keyword evidence="1" id="KW-0812">Transmembrane</keyword>
<evidence type="ECO:0000313" key="3">
    <source>
        <dbReference type="EMBL" id="MDU8884528.1"/>
    </source>
</evidence>
<dbReference type="InterPro" id="IPR052710">
    <property type="entry name" value="CAAX_protease"/>
</dbReference>
<evidence type="ECO:0000259" key="2">
    <source>
        <dbReference type="Pfam" id="PF02517"/>
    </source>
</evidence>
<reference evidence="3 4" key="1">
    <citation type="submission" date="2023-10" db="EMBL/GenBank/DDBJ databases">
        <title>Marimonas sp. nov. isolated from tidal mud flat.</title>
        <authorList>
            <person name="Jaincy N.J."/>
            <person name="Srinivasan S."/>
            <person name="Lee S.-S."/>
        </authorList>
    </citation>
    <scope>NUCLEOTIDE SEQUENCE [LARGE SCALE GENOMIC DNA]</scope>
    <source>
        <strain evidence="3 4">MJ-SS3</strain>
    </source>
</reference>
<protein>
    <submittedName>
        <fullName evidence="3">Type II CAAX endopeptidase family protein</fullName>
    </submittedName>
</protein>
<name>A0ABU3U297_9FLAO</name>
<gene>
    <name evidence="3" type="ORF">RXV94_00035</name>
</gene>
<sequence length="236" mass="27227">MGEVLTFRGKIGKWLSHDLTLWLIIITIVGFTFWQNDLAFFFGLVFVLILLWARKWDWKYIGLQKPKSWRKLFFKSIAFSVLILVVVDIIITPWVEYLLDTTVDLSSLNGIRGSFLNYIIFILIMWVIAAFGEEFVFRGLLVKRLGILLGHTKLTMWIAVVFSSLLFGLGHEYQGVSGMISTGVVSLILGVIYIKHKNILWFTILTHGFYDVIGITLIYLNLEQDVYNILKNLILN</sequence>
<dbReference type="RefSeq" id="WP_316660227.1">
    <property type="nucleotide sequence ID" value="NZ_JAWHTF010000001.1"/>
</dbReference>
<feature type="transmembrane region" description="Helical" evidence="1">
    <location>
        <begin position="199"/>
        <end position="220"/>
    </location>
</feature>
<comment type="caution">
    <text evidence="3">The sequence shown here is derived from an EMBL/GenBank/DDBJ whole genome shotgun (WGS) entry which is preliminary data.</text>
</comment>
<dbReference type="Proteomes" id="UP001268651">
    <property type="component" value="Unassembled WGS sequence"/>
</dbReference>
<keyword evidence="1" id="KW-0472">Membrane</keyword>
<proteinExistence type="predicted"/>
<dbReference type="PANTHER" id="PTHR36435:SF1">
    <property type="entry name" value="CAAX AMINO TERMINAL PROTEASE FAMILY PROTEIN"/>
    <property type="match status" value="1"/>
</dbReference>
<feature type="transmembrane region" description="Helical" evidence="1">
    <location>
        <begin position="175"/>
        <end position="194"/>
    </location>
</feature>
<accession>A0ABU3U297</accession>
<feature type="transmembrane region" description="Helical" evidence="1">
    <location>
        <begin position="148"/>
        <end position="169"/>
    </location>
</feature>
<keyword evidence="4" id="KW-1185">Reference proteome</keyword>
<feature type="transmembrane region" description="Helical" evidence="1">
    <location>
        <begin position="115"/>
        <end position="136"/>
    </location>
</feature>
<keyword evidence="1" id="KW-1133">Transmembrane helix</keyword>
<feature type="transmembrane region" description="Helical" evidence="1">
    <location>
        <begin position="20"/>
        <end position="51"/>
    </location>
</feature>
<evidence type="ECO:0000313" key="4">
    <source>
        <dbReference type="Proteomes" id="UP001268651"/>
    </source>
</evidence>
<dbReference type="Pfam" id="PF02517">
    <property type="entry name" value="Rce1-like"/>
    <property type="match status" value="1"/>
</dbReference>
<dbReference type="InterPro" id="IPR003675">
    <property type="entry name" value="Rce1/LyrA-like_dom"/>
</dbReference>
<dbReference type="EMBL" id="JAWHTF010000001">
    <property type="protein sequence ID" value="MDU8884528.1"/>
    <property type="molecule type" value="Genomic_DNA"/>
</dbReference>
<feature type="transmembrane region" description="Helical" evidence="1">
    <location>
        <begin position="72"/>
        <end position="95"/>
    </location>
</feature>
<evidence type="ECO:0000256" key="1">
    <source>
        <dbReference type="SAM" id="Phobius"/>
    </source>
</evidence>
<dbReference type="PANTHER" id="PTHR36435">
    <property type="entry name" value="SLR1288 PROTEIN"/>
    <property type="match status" value="1"/>
</dbReference>